<organism evidence="2 3">
    <name type="scientific">Zafaria cholistanensis</name>
    <dbReference type="NCBI Taxonomy" id="1682741"/>
    <lineage>
        <taxon>Bacteria</taxon>
        <taxon>Bacillati</taxon>
        <taxon>Actinomycetota</taxon>
        <taxon>Actinomycetes</taxon>
        <taxon>Micrococcales</taxon>
        <taxon>Micrococcaceae</taxon>
        <taxon>Zafaria</taxon>
    </lineage>
</organism>
<evidence type="ECO:0000313" key="2">
    <source>
        <dbReference type="EMBL" id="GER23963.1"/>
    </source>
</evidence>
<feature type="compositionally biased region" description="Gly residues" evidence="1">
    <location>
        <begin position="13"/>
        <end position="22"/>
    </location>
</feature>
<keyword evidence="3" id="KW-1185">Reference proteome</keyword>
<accession>A0A5A7NT56</accession>
<comment type="caution">
    <text evidence="2">The sequence shown here is derived from an EMBL/GenBank/DDBJ whole genome shotgun (WGS) entry which is preliminary data.</text>
</comment>
<evidence type="ECO:0000313" key="3">
    <source>
        <dbReference type="Proteomes" id="UP000325307"/>
    </source>
</evidence>
<dbReference type="AlphaFoldDB" id="A0A5A7NT56"/>
<gene>
    <name evidence="2" type="ORF">NCCP1664_24580</name>
</gene>
<protein>
    <submittedName>
        <fullName evidence="2">Uncharacterized protein</fullName>
    </submittedName>
</protein>
<dbReference type="Proteomes" id="UP000325307">
    <property type="component" value="Unassembled WGS sequence"/>
</dbReference>
<dbReference type="EMBL" id="BKDJ01000014">
    <property type="protein sequence ID" value="GER23963.1"/>
    <property type="molecule type" value="Genomic_DNA"/>
</dbReference>
<feature type="region of interest" description="Disordered" evidence="1">
    <location>
        <begin position="1"/>
        <end position="30"/>
    </location>
</feature>
<evidence type="ECO:0000256" key="1">
    <source>
        <dbReference type="SAM" id="MobiDB-lite"/>
    </source>
</evidence>
<reference evidence="2 3" key="1">
    <citation type="submission" date="2019-09" db="EMBL/GenBank/DDBJ databases">
        <title>Arthrobacter zafarii sp. nov., a moderately thermotolerant and halotolerant actinobacterium isolated from Cholistan desert soil of Pakistan.</title>
        <authorList>
            <person name="Amin A."/>
            <person name="Ahmed I."/>
            <person name="Khalid N."/>
            <person name="Schumann P."/>
            <person name="Busse H.J."/>
            <person name="Khan I.U."/>
            <person name="Li S."/>
            <person name="Li W.J."/>
        </authorList>
    </citation>
    <scope>NUCLEOTIDE SEQUENCE [LARGE SCALE GENOMIC DNA]</scope>
    <source>
        <strain evidence="2 3">NCCP-1664</strain>
    </source>
</reference>
<proteinExistence type="predicted"/>
<name>A0A5A7NT56_9MICC</name>
<sequence>MQAEHVGRRGHGRQGGVAGSGLDGPDCPLENSGQVGQVLLGQSLLLPGGPNTPSQLLDIAHTAPRPGKILPLQSLTASILPVKGDGNILPISSRAIFKRIATSFTGRMLPVGSMV</sequence>